<evidence type="ECO:0000256" key="18">
    <source>
        <dbReference type="ARBA" id="ARBA00048635"/>
    </source>
</evidence>
<dbReference type="AlphaFoldDB" id="A0A1A9VDP5"/>
<dbReference type="GO" id="GO:0016020">
    <property type="term" value="C:membrane"/>
    <property type="evidence" value="ECO:0007669"/>
    <property type="project" value="UniProtKB-SubCell"/>
</dbReference>
<evidence type="ECO:0000256" key="12">
    <source>
        <dbReference type="ARBA" id="ARBA00022833"/>
    </source>
</evidence>
<keyword evidence="5 20" id="KW-0489">Methyltransferase</keyword>
<dbReference type="PROSITE" id="PS51800">
    <property type="entry name" value="ZF_CHHC_U11_48K"/>
    <property type="match status" value="1"/>
</dbReference>
<keyword evidence="6 20" id="KW-0808">Transferase</keyword>
<reference evidence="23" key="1">
    <citation type="submission" date="2020-05" db="UniProtKB">
        <authorList>
            <consortium name="EnsemblMetazoa"/>
        </authorList>
    </citation>
    <scope>IDENTIFICATION</scope>
    <source>
        <strain evidence="23">TTRI</strain>
    </source>
</reference>
<evidence type="ECO:0000256" key="17">
    <source>
        <dbReference type="ARBA" id="ARBA00048165"/>
    </source>
</evidence>
<dbReference type="InterPro" id="IPR007871">
    <property type="entry name" value="Methyltransferase_TRM13"/>
</dbReference>
<evidence type="ECO:0000256" key="9">
    <source>
        <dbReference type="ARBA" id="ARBA00022694"/>
    </source>
</evidence>
<dbReference type="Pfam" id="PF11722">
    <property type="entry name" value="zf-TRM13_CCCH"/>
    <property type="match status" value="1"/>
</dbReference>
<evidence type="ECO:0000256" key="2">
    <source>
        <dbReference type="ARBA" id="ARBA00005265"/>
    </source>
</evidence>
<keyword evidence="13" id="KW-0653">Protein transport</keyword>
<comment type="subcellular location">
    <subcellularLocation>
        <location evidence="1">Membrane</location>
        <topology evidence="1">Single-pass type IV membrane protein</topology>
    </subcellularLocation>
</comment>
<dbReference type="GO" id="GO:0106050">
    <property type="term" value="F:tRNA 2'-O-methyltransferase activity"/>
    <property type="evidence" value="ECO:0007669"/>
    <property type="project" value="UniProtKB-UniRule"/>
</dbReference>
<keyword evidence="15" id="KW-0175">Coiled coil</keyword>
<keyword evidence="24" id="KW-1185">Reference proteome</keyword>
<evidence type="ECO:0000256" key="3">
    <source>
        <dbReference type="ARBA" id="ARBA00006108"/>
    </source>
</evidence>
<evidence type="ECO:0000313" key="24">
    <source>
        <dbReference type="Proteomes" id="UP000078200"/>
    </source>
</evidence>
<feature type="domain" description="CHHC U11-48K-type" evidence="22">
    <location>
        <begin position="66"/>
        <end position="93"/>
    </location>
</feature>
<organism evidence="23 24">
    <name type="scientific">Glossina austeni</name>
    <name type="common">Savannah tsetse fly</name>
    <dbReference type="NCBI Taxonomy" id="7395"/>
    <lineage>
        <taxon>Eukaryota</taxon>
        <taxon>Metazoa</taxon>
        <taxon>Ecdysozoa</taxon>
        <taxon>Arthropoda</taxon>
        <taxon>Hexapoda</taxon>
        <taxon>Insecta</taxon>
        <taxon>Pterygota</taxon>
        <taxon>Neoptera</taxon>
        <taxon>Endopterygota</taxon>
        <taxon>Diptera</taxon>
        <taxon>Brachycera</taxon>
        <taxon>Muscomorpha</taxon>
        <taxon>Hippoboscoidea</taxon>
        <taxon>Glossinidae</taxon>
        <taxon>Glossina</taxon>
    </lineage>
</organism>
<sequence length="558" mass="64249">MSEKERKSKNLQSNLPFSRQCAHWVTRKKRFCKMTVGKNKEYCGEHEPAAGTSHGGEGQIADEGERICCPLDNKHTIYKKNLRKHLIICNARPKREMPPYIVKNFNAGEACDDKHCEILPELRLTNLSNEDFFGVVEKVRDIYTKCIGNNISFLALNHESLEQELTKQEYGKESRKHLSQTSALLGILSAEQLIGDSVCFVEFGAGKGQLAYYLATLLEKKENSQVILVDRMSLRHKKDNKIKDRSLITRIRCDIADLDIEKLPSIRPDQHVVAISKHLCGAATDLTLRCVTQTKLKHVNFVLIALCCHHRCDWGSFVGKEFFQEHHLSPRDFLIITKMASWAICGTGMSRERRLAIQKQDIPPPEVSDNNQRLCLAERETVGFMCKRLLDYARLKFLQLHGYDEVSLKYYIPKNVTLENIVLLAKREKRFRFPCFIELNACKVQPKMSNPFDNQEQLITNTYDVLKRTSDSIQRSNIIAYESEQVGTEVLSELGEQRESLLRSTRRLQHADSDLSQSRKIIRKLNREVCYNKIILSSIIFFELIILIGLIVIKFIKF</sequence>
<dbReference type="VEuPathDB" id="VectorBase:GAUT033930"/>
<dbReference type="FunFam" id="1.20.5.110:FF:000002">
    <property type="entry name" value="Vesicle transport through interaction with t-SNAREsB"/>
    <property type="match status" value="1"/>
</dbReference>
<dbReference type="PANTHER" id="PTHR12998:SF0">
    <property type="entry name" value="TRNA:M(4)X MODIFICATION ENZYME TRM13 HOMOLOG"/>
    <property type="match status" value="1"/>
</dbReference>
<evidence type="ECO:0000256" key="19">
    <source>
        <dbReference type="ARBA" id="ARBA00049393"/>
    </source>
</evidence>
<dbReference type="EC" id="2.1.1.225" evidence="20"/>
<keyword evidence="4" id="KW-0813">Transport</keyword>
<comment type="similarity">
    <text evidence="2 20">Belongs to the methyltransferase TRM13 family.</text>
</comment>
<dbReference type="Pfam" id="PF12352">
    <property type="entry name" value="V-SNARE_C"/>
    <property type="match status" value="1"/>
</dbReference>
<comment type="catalytic activity">
    <reaction evidence="17 20">
        <text>cytidine(4) in tRNA(Pro) + S-adenosyl-L-methionine = 2'-O-methylcytidine(4) in tRNA(Pro) + S-adenosyl-L-homocysteine + H(+)</text>
        <dbReference type="Rhea" id="RHEA:32767"/>
        <dbReference type="Rhea" id="RHEA-COMP:10397"/>
        <dbReference type="Rhea" id="RHEA-COMP:10398"/>
        <dbReference type="ChEBI" id="CHEBI:15378"/>
        <dbReference type="ChEBI" id="CHEBI:57856"/>
        <dbReference type="ChEBI" id="CHEBI:59789"/>
        <dbReference type="ChEBI" id="CHEBI:74495"/>
        <dbReference type="ChEBI" id="CHEBI:82748"/>
        <dbReference type="EC" id="2.1.1.225"/>
    </reaction>
</comment>
<dbReference type="STRING" id="7395.A0A1A9VDP5"/>
<dbReference type="GO" id="GO:0015031">
    <property type="term" value="P:protein transport"/>
    <property type="evidence" value="ECO:0007669"/>
    <property type="project" value="UniProtKB-KW"/>
</dbReference>
<feature type="transmembrane region" description="Helical" evidence="21">
    <location>
        <begin position="534"/>
        <end position="556"/>
    </location>
</feature>
<evidence type="ECO:0000256" key="6">
    <source>
        <dbReference type="ARBA" id="ARBA00022679"/>
    </source>
</evidence>
<evidence type="ECO:0000256" key="4">
    <source>
        <dbReference type="ARBA" id="ARBA00022448"/>
    </source>
</evidence>
<keyword evidence="7 20" id="KW-0949">S-adenosyl-L-methionine</keyword>
<keyword evidence="8 21" id="KW-0812">Transmembrane</keyword>
<evidence type="ECO:0000256" key="16">
    <source>
        <dbReference type="ARBA" id="ARBA00023136"/>
    </source>
</evidence>
<evidence type="ECO:0000256" key="20">
    <source>
        <dbReference type="RuleBase" id="RU367103"/>
    </source>
</evidence>
<comment type="catalytic activity">
    <reaction evidence="19 20">
        <text>adenosine(4) in tRNA(His) + S-adenosyl-L-methionine = 2'-O-methyladenosine(4) in tRNA(His) + S-adenosyl-L-homocysteine + H(+)</text>
        <dbReference type="Rhea" id="RHEA:43196"/>
        <dbReference type="Rhea" id="RHEA-COMP:10401"/>
        <dbReference type="Rhea" id="RHEA-COMP:10402"/>
        <dbReference type="ChEBI" id="CHEBI:15378"/>
        <dbReference type="ChEBI" id="CHEBI:57856"/>
        <dbReference type="ChEBI" id="CHEBI:59789"/>
        <dbReference type="ChEBI" id="CHEBI:74411"/>
        <dbReference type="ChEBI" id="CHEBI:74477"/>
        <dbReference type="EC" id="2.1.1.225"/>
    </reaction>
</comment>
<dbReference type="GO" id="GO:0030488">
    <property type="term" value="P:tRNA methylation"/>
    <property type="evidence" value="ECO:0007669"/>
    <property type="project" value="InterPro"/>
</dbReference>
<evidence type="ECO:0000256" key="8">
    <source>
        <dbReference type="ARBA" id="ARBA00022692"/>
    </source>
</evidence>
<dbReference type="SUPFAM" id="SSF58038">
    <property type="entry name" value="SNARE fusion complex"/>
    <property type="match status" value="1"/>
</dbReference>
<dbReference type="SMART" id="SM00397">
    <property type="entry name" value="t_SNARE"/>
    <property type="match status" value="1"/>
</dbReference>
<dbReference type="GO" id="GO:0005737">
    <property type="term" value="C:cytoplasm"/>
    <property type="evidence" value="ECO:0007669"/>
    <property type="project" value="UniProtKB-ARBA"/>
</dbReference>
<keyword evidence="10 20" id="KW-0479">Metal-binding</keyword>
<dbReference type="InterPro" id="IPR039044">
    <property type="entry name" value="Trm13"/>
</dbReference>
<keyword evidence="9 20" id="KW-0819">tRNA processing</keyword>
<evidence type="ECO:0000256" key="10">
    <source>
        <dbReference type="ARBA" id="ARBA00022723"/>
    </source>
</evidence>
<name>A0A1A9VDP5_GLOAU</name>
<evidence type="ECO:0000256" key="5">
    <source>
        <dbReference type="ARBA" id="ARBA00022603"/>
    </source>
</evidence>
<dbReference type="InterPro" id="IPR022776">
    <property type="entry name" value="TRM13/UPF0224_CHHC_Znf_dom"/>
</dbReference>
<dbReference type="Gene3D" id="1.20.5.110">
    <property type="match status" value="1"/>
</dbReference>
<dbReference type="CDD" id="cd15890">
    <property type="entry name" value="SNARE_Vti1b"/>
    <property type="match status" value="1"/>
</dbReference>
<comment type="similarity">
    <text evidence="3">Belongs to the VTI1 family.</text>
</comment>
<evidence type="ECO:0000256" key="13">
    <source>
        <dbReference type="ARBA" id="ARBA00022927"/>
    </source>
</evidence>
<evidence type="ECO:0000256" key="15">
    <source>
        <dbReference type="ARBA" id="ARBA00023054"/>
    </source>
</evidence>
<protein>
    <recommendedName>
        <fullName evidence="20">tRNA:m(4)X modification enzyme TRM13</fullName>
        <ecNumber evidence="20">2.1.1.225</ecNumber>
    </recommendedName>
</protein>
<dbReference type="InterPro" id="IPR000727">
    <property type="entry name" value="T_SNARE_dom"/>
</dbReference>
<evidence type="ECO:0000259" key="22">
    <source>
        <dbReference type="PROSITE" id="PS51800"/>
    </source>
</evidence>
<evidence type="ECO:0000256" key="11">
    <source>
        <dbReference type="ARBA" id="ARBA00022771"/>
    </source>
</evidence>
<keyword evidence="11 20" id="KW-0863">Zinc-finger</keyword>
<dbReference type="Proteomes" id="UP000078200">
    <property type="component" value="Unassembled WGS sequence"/>
</dbReference>
<accession>A0A1A9VDP5</accession>
<comment type="function">
    <text evidence="20">tRNA methylase which 2'-O-methylates cytidine(4) in tRNA(Pro) and tRNA(Gly)(GCC), and adenosine(4) in tRNA(His).</text>
</comment>
<dbReference type="EnsemblMetazoa" id="GAUT033930-RA">
    <property type="protein sequence ID" value="GAUT033930-PA"/>
    <property type="gene ID" value="GAUT033930"/>
</dbReference>
<keyword evidence="14 21" id="KW-1133">Transmembrane helix</keyword>
<evidence type="ECO:0000313" key="23">
    <source>
        <dbReference type="EnsemblMetazoa" id="GAUT033930-PA"/>
    </source>
</evidence>
<dbReference type="GO" id="GO:0008270">
    <property type="term" value="F:zinc ion binding"/>
    <property type="evidence" value="ECO:0007669"/>
    <property type="project" value="UniProtKB-KW"/>
</dbReference>
<evidence type="ECO:0000256" key="1">
    <source>
        <dbReference type="ARBA" id="ARBA00004211"/>
    </source>
</evidence>
<comment type="catalytic activity">
    <reaction evidence="18 20">
        <text>cytidine(4) in tRNA(Gly)(GCC) + S-adenosyl-L-methionine = 2'-O-methylcytidine(4) in tRNA(Gly)(GCC) + S-adenosyl-L-homocysteine + H(+)</text>
        <dbReference type="Rhea" id="RHEA:43192"/>
        <dbReference type="Rhea" id="RHEA-COMP:10399"/>
        <dbReference type="Rhea" id="RHEA-COMP:10400"/>
        <dbReference type="ChEBI" id="CHEBI:15378"/>
        <dbReference type="ChEBI" id="CHEBI:57856"/>
        <dbReference type="ChEBI" id="CHEBI:59789"/>
        <dbReference type="ChEBI" id="CHEBI:74495"/>
        <dbReference type="ChEBI" id="CHEBI:82748"/>
        <dbReference type="EC" id="2.1.1.225"/>
    </reaction>
</comment>
<evidence type="ECO:0000256" key="7">
    <source>
        <dbReference type="ARBA" id="ARBA00022691"/>
    </source>
</evidence>
<evidence type="ECO:0000256" key="21">
    <source>
        <dbReference type="SAM" id="Phobius"/>
    </source>
</evidence>
<dbReference type="PANTHER" id="PTHR12998">
    <property type="entry name" value="TRNA:M(4)X MODIFICATION ENZYME TRM13 HOMOLOG"/>
    <property type="match status" value="1"/>
</dbReference>
<dbReference type="Pfam" id="PF05206">
    <property type="entry name" value="TRM13"/>
    <property type="match status" value="1"/>
</dbReference>
<proteinExistence type="inferred from homology"/>
<dbReference type="InterPro" id="IPR021721">
    <property type="entry name" value="Znf_CCCH-type_TRM13"/>
</dbReference>
<dbReference type="Pfam" id="PF05253">
    <property type="entry name" value="zf-U11-48K"/>
    <property type="match status" value="1"/>
</dbReference>
<evidence type="ECO:0000256" key="14">
    <source>
        <dbReference type="ARBA" id="ARBA00022989"/>
    </source>
</evidence>
<keyword evidence="16 21" id="KW-0472">Membrane</keyword>
<keyword evidence="12 20" id="KW-0862">Zinc</keyword>